<dbReference type="RefSeq" id="WP_136826033.1">
    <property type="nucleotide sequence ID" value="NZ_SWBP01000002.1"/>
</dbReference>
<protein>
    <submittedName>
        <fullName evidence="1">Uncharacterized protein</fullName>
    </submittedName>
</protein>
<gene>
    <name evidence="1" type="ORF">FA046_08940</name>
</gene>
<evidence type="ECO:0000313" key="1">
    <source>
        <dbReference type="EMBL" id="TKB99221.1"/>
    </source>
</evidence>
<keyword evidence="2" id="KW-1185">Reference proteome</keyword>
<proteinExistence type="predicted"/>
<evidence type="ECO:0000313" key="2">
    <source>
        <dbReference type="Proteomes" id="UP000308181"/>
    </source>
</evidence>
<reference evidence="1 2" key="1">
    <citation type="submission" date="2019-04" db="EMBL/GenBank/DDBJ databases">
        <title>Pedobacter sp. AR-3-17 sp. nov., isolated from Arctic soil.</title>
        <authorList>
            <person name="Dahal R.H."/>
            <person name="Kim D.-U."/>
        </authorList>
    </citation>
    <scope>NUCLEOTIDE SEQUENCE [LARGE SCALE GENOMIC DNA]</scope>
    <source>
        <strain evidence="1 2">AR-3-17</strain>
    </source>
</reference>
<dbReference type="EMBL" id="SWBP01000002">
    <property type="protein sequence ID" value="TKB99221.1"/>
    <property type="molecule type" value="Genomic_DNA"/>
</dbReference>
<accession>A0A4U1C213</accession>
<name>A0A4U1C213_9SPHI</name>
<comment type="caution">
    <text evidence="1">The sequence shown here is derived from an EMBL/GenBank/DDBJ whole genome shotgun (WGS) entry which is preliminary data.</text>
</comment>
<dbReference type="AlphaFoldDB" id="A0A4U1C213"/>
<organism evidence="1 2">
    <name type="scientific">Pedobacter cryophilus</name>
    <dbReference type="NCBI Taxonomy" id="2571271"/>
    <lineage>
        <taxon>Bacteria</taxon>
        <taxon>Pseudomonadati</taxon>
        <taxon>Bacteroidota</taxon>
        <taxon>Sphingobacteriia</taxon>
        <taxon>Sphingobacteriales</taxon>
        <taxon>Sphingobacteriaceae</taxon>
        <taxon>Pedobacter</taxon>
    </lineage>
</organism>
<sequence>MKATPEGIYFENSDLMLKWDDKIESFTSENNLVVEKSQIGFYSYLGEDTLIKDSEINLRTFFINSTSTFKELEYSISSRSKAKREFEILKEYFTKSFGLPIQDNQNEIVWSDKFLKIKLDLEDFHGLNLNLLITKNNVC</sequence>
<dbReference type="Proteomes" id="UP000308181">
    <property type="component" value="Unassembled WGS sequence"/>
</dbReference>